<reference evidence="6 7" key="1">
    <citation type="submission" date="2017-06" db="EMBL/GenBank/DDBJ databases">
        <title>Ant-infecting Ophiocordyceps genomes reveal a high diversity of potential behavioral manipulation genes and a possible major role for enterotoxins.</title>
        <authorList>
            <person name="De Bekker C."/>
            <person name="Evans H.C."/>
            <person name="Brachmann A."/>
            <person name="Hughes D.P."/>
        </authorList>
    </citation>
    <scope>NUCLEOTIDE SEQUENCE [LARGE SCALE GENOMIC DNA]</scope>
    <source>
        <strain evidence="6 7">Map16</strain>
    </source>
</reference>
<protein>
    <submittedName>
        <fullName evidence="6">Putative enterotoxin</fullName>
    </submittedName>
</protein>
<dbReference type="Pfam" id="PF01375">
    <property type="entry name" value="Enterotoxin_a"/>
    <property type="match status" value="1"/>
</dbReference>
<keyword evidence="7" id="KW-1185">Reference proteome</keyword>
<gene>
    <name evidence="6" type="ORF">CDD80_4236</name>
</gene>
<dbReference type="EMBL" id="NJES01000039">
    <property type="protein sequence ID" value="PHH79631.1"/>
    <property type="molecule type" value="Genomic_DNA"/>
</dbReference>
<proteinExistence type="predicted"/>
<keyword evidence="1" id="KW-0800">Toxin</keyword>
<evidence type="ECO:0000313" key="7">
    <source>
        <dbReference type="Proteomes" id="UP000226431"/>
    </source>
</evidence>
<evidence type="ECO:0000256" key="4">
    <source>
        <dbReference type="ARBA" id="ARBA00023157"/>
    </source>
</evidence>
<evidence type="ECO:0000313" key="6">
    <source>
        <dbReference type="EMBL" id="PHH79631.1"/>
    </source>
</evidence>
<dbReference type="GO" id="GO:0090729">
    <property type="term" value="F:toxin activity"/>
    <property type="evidence" value="ECO:0007669"/>
    <property type="project" value="UniProtKB-KW"/>
</dbReference>
<dbReference type="SUPFAM" id="SSF56399">
    <property type="entry name" value="ADP-ribosylation"/>
    <property type="match status" value="1"/>
</dbReference>
<dbReference type="OrthoDB" id="4925061at2759"/>
<dbReference type="Proteomes" id="UP000226431">
    <property type="component" value="Unassembled WGS sequence"/>
</dbReference>
<keyword evidence="2" id="KW-0732">Signal</keyword>
<evidence type="ECO:0000256" key="1">
    <source>
        <dbReference type="ARBA" id="ARBA00022656"/>
    </source>
</evidence>
<name>A0A2C5ZK42_9HYPO</name>
<comment type="caution">
    <text evidence="6">The sequence shown here is derived from an EMBL/GenBank/DDBJ whole genome shotgun (WGS) entry which is preliminary data.</text>
</comment>
<keyword evidence="4" id="KW-1015">Disulfide bond</keyword>
<accession>A0A2C5ZK42</accession>
<evidence type="ECO:0000256" key="5">
    <source>
        <dbReference type="SAM" id="MobiDB-lite"/>
    </source>
</evidence>
<dbReference type="AlphaFoldDB" id="A0A2C5ZK42"/>
<dbReference type="Gene3D" id="3.90.210.10">
    <property type="entry name" value="Heat-Labile Enterotoxin, subunit A"/>
    <property type="match status" value="1"/>
</dbReference>
<evidence type="ECO:0000256" key="3">
    <source>
        <dbReference type="ARBA" id="ARBA00023026"/>
    </source>
</evidence>
<evidence type="ECO:0000256" key="2">
    <source>
        <dbReference type="ARBA" id="ARBA00022729"/>
    </source>
</evidence>
<feature type="compositionally biased region" description="Basic and acidic residues" evidence="5">
    <location>
        <begin position="161"/>
        <end position="171"/>
    </location>
</feature>
<sequence length="652" mass="73287">MAQHLPFSGFSGLVSASHIYEHAERHSPNSAYVSTSERAAGGAEIFAVPPPPRGSGLEKKYKGCYLYAIHPAENFVNTRLSLGPYSTHRERELLAAGGIRWDQIRGWTYLGKGRDTPISERKYVVNRDYDAERWRGHVANTEPQYQLAGFPKKMDTSNPRAPREHPWTQDSWKDYENQGEAGLRQAGIEFMQKHGRAFGITNVETCPQKQKMKRQVDFIDCWRTHNGIGEAGDEFGWEIQDDPVAVLQAEAELIELDPLEEEAIMSVTNEVAESELSKILARFGLDKTLAKLNLSPSQLRARFQQYEPLAPLAKPKALARKAKKIGGSILTVGVLTLYVKDLIDVFASKLSSALEKAAAVTSIIPVVGCLTAGLVEEDIGDATACVFGDVILFTPWWPAGISIHVARFLKRLVVNLFGEPIDANPQEMWEKEETFQRIRRQEFSVYWDRIVQSFSSQNFMDKVLEPQFNAETAGYAFAASQAVGLVHAAQDVARRTGSSQTLTDVDVLMATLPIYEAMCRSIRERSHSIVKEKEKAAQWIARNQAEKFDRKFALRVERWWRLKARSRTFRNTPFGKSVKRGNAKNLIAWRLQKPMAYNLTQINVEIARHAAGLKLCRVNYPNASDTTWHLGRSAADLVEVMEAHSACEIVVP</sequence>
<organism evidence="6 7">
    <name type="scientific">Ophiocordyceps camponoti-rufipedis</name>
    <dbReference type="NCBI Taxonomy" id="2004952"/>
    <lineage>
        <taxon>Eukaryota</taxon>
        <taxon>Fungi</taxon>
        <taxon>Dikarya</taxon>
        <taxon>Ascomycota</taxon>
        <taxon>Pezizomycotina</taxon>
        <taxon>Sordariomycetes</taxon>
        <taxon>Hypocreomycetidae</taxon>
        <taxon>Hypocreales</taxon>
        <taxon>Ophiocordycipitaceae</taxon>
        <taxon>Ophiocordyceps</taxon>
    </lineage>
</organism>
<dbReference type="STRING" id="2004952.A0A2C5ZK42"/>
<keyword evidence="3" id="KW-0843">Virulence</keyword>
<dbReference type="InterPro" id="IPR001144">
    <property type="entry name" value="Enterotoxin_A"/>
</dbReference>
<feature type="region of interest" description="Disordered" evidence="5">
    <location>
        <begin position="149"/>
        <end position="171"/>
    </location>
</feature>